<organism evidence="4 5">
    <name type="scientific">Actinocorallia longicatena</name>
    <dbReference type="NCBI Taxonomy" id="111803"/>
    <lineage>
        <taxon>Bacteria</taxon>
        <taxon>Bacillati</taxon>
        <taxon>Actinomycetota</taxon>
        <taxon>Actinomycetes</taxon>
        <taxon>Streptosporangiales</taxon>
        <taxon>Thermomonosporaceae</taxon>
        <taxon>Actinocorallia</taxon>
    </lineage>
</organism>
<sequence length="335" mass="35183">MTTVHERARPAAEVLEWGRATVDPAMREAVGALPDPVRHIAGYHFGWWDATGQPSEPTGKALRPTLTLLACQAVGGDVEAAVPAAVAVELVHDFSLLHDDVMDGDRTRRHRPTAWTVFGTGPAILTGDVLLTLAVELVAAAGPHARILTSAVLDLLGGQNADTSFEQRDDVTLSECVAMAVGKTGALLRVSCTLGALAGGATPDQVARLGLFGEHLGLAFQHVDDLLGIWGDPAATGKPVHSDLLNRKKSLPVVAALTSGTPAGDELASFYFAQPEFDPARAAALVEQAGGRDWSRERAAQLLRQALDTLNVAAPDTTATGELTALARMAVDRTH</sequence>
<dbReference type="InterPro" id="IPR008949">
    <property type="entry name" value="Isoprenoid_synthase_dom_sf"/>
</dbReference>
<dbReference type="InterPro" id="IPR000092">
    <property type="entry name" value="Polyprenyl_synt"/>
</dbReference>
<keyword evidence="5" id="KW-1185">Reference proteome</keyword>
<dbReference type="Proteomes" id="UP001501237">
    <property type="component" value="Unassembled WGS sequence"/>
</dbReference>
<dbReference type="InterPro" id="IPR033749">
    <property type="entry name" value="Polyprenyl_synt_CS"/>
</dbReference>
<comment type="similarity">
    <text evidence="3">Belongs to the FPP/GGPP synthase family.</text>
</comment>
<dbReference type="PANTHER" id="PTHR12001:SF86">
    <property type="entry name" value="GERANYLGERANYL DIPHOSPHATE SYNTHASE"/>
    <property type="match status" value="1"/>
</dbReference>
<dbReference type="GO" id="GO:0016740">
    <property type="term" value="F:transferase activity"/>
    <property type="evidence" value="ECO:0007669"/>
    <property type="project" value="UniProtKB-KW"/>
</dbReference>
<reference evidence="5" key="1">
    <citation type="journal article" date="2019" name="Int. J. Syst. Evol. Microbiol.">
        <title>The Global Catalogue of Microorganisms (GCM) 10K type strain sequencing project: providing services to taxonomists for standard genome sequencing and annotation.</title>
        <authorList>
            <consortium name="The Broad Institute Genomics Platform"/>
            <consortium name="The Broad Institute Genome Sequencing Center for Infectious Disease"/>
            <person name="Wu L."/>
            <person name="Ma J."/>
        </authorList>
    </citation>
    <scope>NUCLEOTIDE SEQUENCE [LARGE SCALE GENOMIC DNA]</scope>
    <source>
        <strain evidence="5">JCM 9377</strain>
    </source>
</reference>
<dbReference type="PANTHER" id="PTHR12001">
    <property type="entry name" value="GERANYLGERANYL PYROPHOSPHATE SYNTHASE"/>
    <property type="match status" value="1"/>
</dbReference>
<evidence type="ECO:0000313" key="4">
    <source>
        <dbReference type="EMBL" id="GAA3242642.1"/>
    </source>
</evidence>
<comment type="caution">
    <text evidence="4">The sequence shown here is derived from an EMBL/GenBank/DDBJ whole genome shotgun (WGS) entry which is preliminary data.</text>
</comment>
<protein>
    <submittedName>
        <fullName evidence="4">Family 2 encapsulin nanocompartment cargo protein polyprenyl transferase</fullName>
    </submittedName>
</protein>
<keyword evidence="3 4" id="KW-0808">Transferase</keyword>
<name>A0ABP6QRK9_9ACTN</name>
<keyword evidence="1" id="KW-0479">Metal-binding</keyword>
<dbReference type="EMBL" id="BAAAUV010000052">
    <property type="protein sequence ID" value="GAA3242642.1"/>
    <property type="molecule type" value="Genomic_DNA"/>
</dbReference>
<dbReference type="RefSeq" id="WP_344839870.1">
    <property type="nucleotide sequence ID" value="NZ_BAAAUV010000052.1"/>
</dbReference>
<dbReference type="Pfam" id="PF00348">
    <property type="entry name" value="polyprenyl_synt"/>
    <property type="match status" value="1"/>
</dbReference>
<dbReference type="Gene3D" id="1.10.600.10">
    <property type="entry name" value="Farnesyl Diphosphate Synthase"/>
    <property type="match status" value="1"/>
</dbReference>
<evidence type="ECO:0000313" key="5">
    <source>
        <dbReference type="Proteomes" id="UP001501237"/>
    </source>
</evidence>
<accession>A0ABP6QRK9</accession>
<dbReference type="SFLD" id="SFLDS00005">
    <property type="entry name" value="Isoprenoid_Synthase_Type_I"/>
    <property type="match status" value="1"/>
</dbReference>
<keyword evidence="2" id="KW-0460">Magnesium</keyword>
<gene>
    <name evidence="4" type="ORF">GCM10010468_80460</name>
</gene>
<proteinExistence type="inferred from homology"/>
<dbReference type="PROSITE" id="PS00723">
    <property type="entry name" value="POLYPRENYL_SYNTHASE_1"/>
    <property type="match status" value="1"/>
</dbReference>
<dbReference type="SFLD" id="SFLDG01017">
    <property type="entry name" value="Polyprenyl_Transferase_Like"/>
    <property type="match status" value="1"/>
</dbReference>
<dbReference type="SUPFAM" id="SSF48576">
    <property type="entry name" value="Terpenoid synthases"/>
    <property type="match status" value="1"/>
</dbReference>
<evidence type="ECO:0000256" key="3">
    <source>
        <dbReference type="RuleBase" id="RU004466"/>
    </source>
</evidence>
<evidence type="ECO:0000256" key="1">
    <source>
        <dbReference type="ARBA" id="ARBA00022723"/>
    </source>
</evidence>
<dbReference type="CDD" id="cd00685">
    <property type="entry name" value="Trans_IPPS_HT"/>
    <property type="match status" value="1"/>
</dbReference>
<evidence type="ECO:0000256" key="2">
    <source>
        <dbReference type="ARBA" id="ARBA00022842"/>
    </source>
</evidence>